<gene>
    <name evidence="2" type="ORF">GCWU000324_01097</name>
</gene>
<protein>
    <submittedName>
        <fullName evidence="2">Uncharacterized protein</fullName>
    </submittedName>
</protein>
<keyword evidence="1" id="KW-1133">Transmembrane helix</keyword>
<evidence type="ECO:0000313" key="2">
    <source>
        <dbReference type="EMBL" id="EEP69185.1"/>
    </source>
</evidence>
<accession>C4GG30</accession>
<keyword evidence="1" id="KW-0472">Membrane</keyword>
<feature type="transmembrane region" description="Helical" evidence="1">
    <location>
        <begin position="20"/>
        <end position="39"/>
    </location>
</feature>
<dbReference type="EMBL" id="ACJW02000002">
    <property type="protein sequence ID" value="EEP69185.1"/>
    <property type="molecule type" value="Genomic_DNA"/>
</dbReference>
<keyword evidence="3" id="KW-1185">Reference proteome</keyword>
<reference evidence="2" key="1">
    <citation type="submission" date="2009-04" db="EMBL/GenBank/DDBJ databases">
        <authorList>
            <person name="Weinstock G."/>
            <person name="Sodergren E."/>
            <person name="Clifton S."/>
            <person name="Fulton L."/>
            <person name="Fulton B."/>
            <person name="Courtney L."/>
            <person name="Fronick C."/>
            <person name="Harrison M."/>
            <person name="Strong C."/>
            <person name="Farmer C."/>
            <person name="Delahaunty K."/>
            <person name="Markovic C."/>
            <person name="Hall O."/>
            <person name="Minx P."/>
            <person name="Tomlinson C."/>
            <person name="Mitreva M."/>
            <person name="Nelson J."/>
            <person name="Hou S."/>
            <person name="Wollam A."/>
            <person name="Pepin K.H."/>
            <person name="Johnson M."/>
            <person name="Bhonagiri V."/>
            <person name="Nash W.E."/>
            <person name="Warren W."/>
            <person name="Chinwalla A."/>
            <person name="Mardis E.R."/>
            <person name="Wilson R.K."/>
        </authorList>
    </citation>
    <scope>NUCLEOTIDE SEQUENCE [LARGE SCALE GENOMIC DNA]</scope>
    <source>
        <strain evidence="2">ATCC 51147</strain>
    </source>
</reference>
<proteinExistence type="predicted"/>
<comment type="caution">
    <text evidence="2">The sequence shown here is derived from an EMBL/GenBank/DDBJ whole genome shotgun (WGS) entry which is preliminary data.</text>
</comment>
<dbReference type="HOGENOM" id="CLU_1710830_0_0_4"/>
<dbReference type="STRING" id="629741.GCWU000324_01097"/>
<sequence>MDKNTDEDEEGTFTKITGNFLIFCTILQISYLILDTYILPEMAIHIYKKNKKTEIACAHYYLGTGKKGNYFKINGKSYFAIDVTINNWLNRQKNDFPIELKKKQFIRDRDVAREQHKCLFVEYITVIDLPFWKQIYFYDYSFNPADLKNNHNK</sequence>
<dbReference type="GeneID" id="84906643"/>
<keyword evidence="1" id="KW-0812">Transmembrane</keyword>
<dbReference type="Proteomes" id="UP000003009">
    <property type="component" value="Unassembled WGS sequence"/>
</dbReference>
<dbReference type="RefSeq" id="WP_003795088.1">
    <property type="nucleotide sequence ID" value="NZ_GG665871.1"/>
</dbReference>
<evidence type="ECO:0000256" key="1">
    <source>
        <dbReference type="SAM" id="Phobius"/>
    </source>
</evidence>
<name>C4GG30_9NEIS</name>
<organism evidence="2 3">
    <name type="scientific">Kingella oralis ATCC 51147</name>
    <dbReference type="NCBI Taxonomy" id="629741"/>
    <lineage>
        <taxon>Bacteria</taxon>
        <taxon>Pseudomonadati</taxon>
        <taxon>Pseudomonadota</taxon>
        <taxon>Betaproteobacteria</taxon>
        <taxon>Neisseriales</taxon>
        <taxon>Neisseriaceae</taxon>
        <taxon>Kingella</taxon>
    </lineage>
</organism>
<dbReference type="AlphaFoldDB" id="C4GG30"/>
<evidence type="ECO:0000313" key="3">
    <source>
        <dbReference type="Proteomes" id="UP000003009"/>
    </source>
</evidence>